<feature type="non-terminal residue" evidence="3">
    <location>
        <position position="1"/>
    </location>
</feature>
<dbReference type="InterPro" id="IPR044974">
    <property type="entry name" value="Disease_R_plants"/>
</dbReference>
<dbReference type="Proteomes" id="UP000594638">
    <property type="component" value="Unassembled WGS sequence"/>
</dbReference>
<organism evidence="3 4">
    <name type="scientific">Olea europaea subsp. europaea</name>
    <dbReference type="NCBI Taxonomy" id="158383"/>
    <lineage>
        <taxon>Eukaryota</taxon>
        <taxon>Viridiplantae</taxon>
        <taxon>Streptophyta</taxon>
        <taxon>Embryophyta</taxon>
        <taxon>Tracheophyta</taxon>
        <taxon>Spermatophyta</taxon>
        <taxon>Magnoliopsida</taxon>
        <taxon>eudicotyledons</taxon>
        <taxon>Gunneridae</taxon>
        <taxon>Pentapetalae</taxon>
        <taxon>asterids</taxon>
        <taxon>lamiids</taxon>
        <taxon>Lamiales</taxon>
        <taxon>Oleaceae</taxon>
        <taxon>Oleeae</taxon>
        <taxon>Olea</taxon>
    </lineage>
</organism>
<dbReference type="Gene3D" id="3.40.50.300">
    <property type="entry name" value="P-loop containing nucleotide triphosphate hydrolases"/>
    <property type="match status" value="1"/>
</dbReference>
<accession>A0A8S0RAF1</accession>
<protein>
    <submittedName>
        <fullName evidence="3">Late blight resistance homolog R1A-10</fullName>
    </submittedName>
</protein>
<dbReference type="GO" id="GO:0005737">
    <property type="term" value="C:cytoplasm"/>
    <property type="evidence" value="ECO:0007669"/>
    <property type="project" value="UniProtKB-SubCell"/>
</dbReference>
<dbReference type="AlphaFoldDB" id="A0A8S0RAF1"/>
<evidence type="ECO:0000313" key="4">
    <source>
        <dbReference type="Proteomes" id="UP000594638"/>
    </source>
</evidence>
<dbReference type="SUPFAM" id="SSF52540">
    <property type="entry name" value="P-loop containing nucleoside triphosphate hydrolases"/>
    <property type="match status" value="1"/>
</dbReference>
<keyword evidence="1" id="KW-0175">Coiled coil</keyword>
<gene>
    <name evidence="3" type="ORF">OLEA9_A100501</name>
</gene>
<dbReference type="OrthoDB" id="1305171at2759"/>
<evidence type="ECO:0000259" key="2">
    <source>
        <dbReference type="Pfam" id="PF00931"/>
    </source>
</evidence>
<dbReference type="EMBL" id="CACTIH010002232">
    <property type="protein sequence ID" value="CAA2975118.1"/>
    <property type="molecule type" value="Genomic_DNA"/>
</dbReference>
<sequence length="360" mass="40356">PSSWAPSCGEGVPLAIAGTRVESKHSPICLDEKTDMAYASLLSLAHILDHTLHHDFHFAIHDEVEQIIVLLKKKSSKAIESLESRIMDATHKAEDIIESNIWRQVLGESRSQRENNCISLCVRKIPLCSTFKAELEKVIEEIDTIKKWIEKIEDESDVQDLDPVTWSSVASSKPASSDGIEKIDTIEKRAEKIEGDSDVQDLDPVTWSSVSSSKPASTGKINMVGLDDNMMVIKDWLTGESSNLQTISILGMGGIVSQDCNVQEILIGLLDSMKKLTNKIRAETTPKLKEILYKNLKDKRYLVVMDDVWDTEVWDKVKGLFLNDKNGSRVMITTRLDNVASSANSCYLPHQMRFLNEKEN</sequence>
<proteinExistence type="predicted"/>
<feature type="domain" description="NB-ARC" evidence="2">
    <location>
        <begin position="256"/>
        <end position="359"/>
    </location>
</feature>
<dbReference type="PANTHER" id="PTHR23155:SF1152">
    <property type="entry name" value="AAA+ ATPASE DOMAIN-CONTAINING PROTEIN"/>
    <property type="match status" value="1"/>
</dbReference>
<reference evidence="3 4" key="1">
    <citation type="submission" date="2019-12" db="EMBL/GenBank/DDBJ databases">
        <authorList>
            <person name="Alioto T."/>
            <person name="Alioto T."/>
            <person name="Gomez Garrido J."/>
        </authorList>
    </citation>
    <scope>NUCLEOTIDE SEQUENCE [LARGE SCALE GENOMIC DNA]</scope>
</reference>
<dbReference type="GO" id="GO:0043531">
    <property type="term" value="F:ADP binding"/>
    <property type="evidence" value="ECO:0007669"/>
    <property type="project" value="InterPro"/>
</dbReference>
<evidence type="ECO:0000313" key="3">
    <source>
        <dbReference type="EMBL" id="CAA2975118.1"/>
    </source>
</evidence>
<dbReference type="Gene3D" id="1.20.5.4130">
    <property type="match status" value="1"/>
</dbReference>
<evidence type="ECO:0000256" key="1">
    <source>
        <dbReference type="SAM" id="Coils"/>
    </source>
</evidence>
<dbReference type="InterPro" id="IPR002182">
    <property type="entry name" value="NB-ARC"/>
</dbReference>
<name>A0A8S0RAF1_OLEEU</name>
<comment type="caution">
    <text evidence="3">The sequence shown here is derived from an EMBL/GenBank/DDBJ whole genome shotgun (WGS) entry which is preliminary data.</text>
</comment>
<dbReference type="PANTHER" id="PTHR23155">
    <property type="entry name" value="DISEASE RESISTANCE PROTEIN RP"/>
    <property type="match status" value="1"/>
</dbReference>
<dbReference type="Gramene" id="OE9A100501T1">
    <property type="protein sequence ID" value="OE9A100501C1"/>
    <property type="gene ID" value="OE9A100501"/>
</dbReference>
<keyword evidence="4" id="KW-1185">Reference proteome</keyword>
<feature type="coiled-coil region" evidence="1">
    <location>
        <begin position="72"/>
        <end position="99"/>
    </location>
</feature>
<dbReference type="GO" id="GO:0098542">
    <property type="term" value="P:defense response to other organism"/>
    <property type="evidence" value="ECO:0007669"/>
    <property type="project" value="TreeGrafter"/>
</dbReference>
<dbReference type="Pfam" id="PF00931">
    <property type="entry name" value="NB-ARC"/>
    <property type="match status" value="1"/>
</dbReference>
<dbReference type="InterPro" id="IPR027417">
    <property type="entry name" value="P-loop_NTPase"/>
</dbReference>